<feature type="domain" description="Peptidase M13 N-terminal" evidence="9">
    <location>
        <begin position="1"/>
        <end position="65"/>
    </location>
</feature>
<dbReference type="InterPro" id="IPR018497">
    <property type="entry name" value="Peptidase_M13_C"/>
</dbReference>
<keyword evidence="7" id="KW-0482">Metalloprotease</keyword>
<name>A0AAV2IMF7_LYMST</name>
<dbReference type="PRINTS" id="PR00786">
    <property type="entry name" value="NEPRILYSIN"/>
</dbReference>
<proteinExistence type="inferred from homology"/>
<dbReference type="InterPro" id="IPR024079">
    <property type="entry name" value="MetalloPept_cat_dom_sf"/>
</dbReference>
<comment type="caution">
    <text evidence="10">The sequence shown here is derived from an EMBL/GenBank/DDBJ whole genome shotgun (WGS) entry which is preliminary data.</text>
</comment>
<dbReference type="PANTHER" id="PTHR11733:SF167">
    <property type="entry name" value="FI17812P1-RELATED"/>
    <property type="match status" value="1"/>
</dbReference>
<dbReference type="Gene3D" id="1.10.1380.10">
    <property type="entry name" value="Neutral endopeptidase , domain2"/>
    <property type="match status" value="1"/>
</dbReference>
<evidence type="ECO:0000256" key="6">
    <source>
        <dbReference type="ARBA" id="ARBA00022833"/>
    </source>
</evidence>
<gene>
    <name evidence="10" type="ORF">GSLYS_00021482001</name>
</gene>
<sequence length="340" mass="38783">MPEALDAIFVKQYVRMEDKKEGEKILSKIVDQMVDSLLNVTWMTQETRDTSIKKIKESVYKIGFPDFMVNDTYLDSLYSLVNISNDDYFGNVINLNKVSRRRMNNLIKNMGSRSAWSYHVYDPQVEYINVWQELIATAAILQSPLFDYEGPDYYNFGAIGTLLARNLIHAVDEYGGSYKLDGSNLGLWWDEDTTSRYLNVQQCAVDAQRNERAGPYVISGKTYWINISSSAESNAAEMLADASGLRMSYKAYKLVEKEKGREILPAGIHKYTADQLFFVAYAQVYCQSAPDVVLLAQHLLDKYPLKNKINLAMSHVPEFHSAFKCQAGQRMHVNTPCTLF</sequence>
<comment type="similarity">
    <text evidence="2">Belongs to the peptidase M13 family.</text>
</comment>
<dbReference type="GO" id="GO:0004222">
    <property type="term" value="F:metalloendopeptidase activity"/>
    <property type="evidence" value="ECO:0007669"/>
    <property type="project" value="InterPro"/>
</dbReference>
<organism evidence="10 11">
    <name type="scientific">Lymnaea stagnalis</name>
    <name type="common">Great pond snail</name>
    <name type="synonym">Helix stagnalis</name>
    <dbReference type="NCBI Taxonomy" id="6523"/>
    <lineage>
        <taxon>Eukaryota</taxon>
        <taxon>Metazoa</taxon>
        <taxon>Spiralia</taxon>
        <taxon>Lophotrochozoa</taxon>
        <taxon>Mollusca</taxon>
        <taxon>Gastropoda</taxon>
        <taxon>Heterobranchia</taxon>
        <taxon>Euthyneura</taxon>
        <taxon>Panpulmonata</taxon>
        <taxon>Hygrophila</taxon>
        <taxon>Lymnaeoidea</taxon>
        <taxon>Lymnaeidae</taxon>
        <taxon>Lymnaea</taxon>
    </lineage>
</organism>
<dbReference type="AlphaFoldDB" id="A0AAV2IMF7"/>
<evidence type="ECO:0000313" key="11">
    <source>
        <dbReference type="Proteomes" id="UP001497497"/>
    </source>
</evidence>
<keyword evidence="6" id="KW-0862">Zinc</keyword>
<evidence type="ECO:0000256" key="4">
    <source>
        <dbReference type="ARBA" id="ARBA00022723"/>
    </source>
</evidence>
<dbReference type="Proteomes" id="UP001497497">
    <property type="component" value="Unassembled WGS sequence"/>
</dbReference>
<dbReference type="SUPFAM" id="SSF55486">
    <property type="entry name" value="Metalloproteases ('zincins'), catalytic domain"/>
    <property type="match status" value="1"/>
</dbReference>
<dbReference type="InterPro" id="IPR000718">
    <property type="entry name" value="Peptidase_M13"/>
</dbReference>
<dbReference type="Gene3D" id="3.40.390.10">
    <property type="entry name" value="Collagenase (Catalytic Domain)"/>
    <property type="match status" value="1"/>
</dbReference>
<dbReference type="GO" id="GO:0046872">
    <property type="term" value="F:metal ion binding"/>
    <property type="evidence" value="ECO:0007669"/>
    <property type="project" value="UniProtKB-KW"/>
</dbReference>
<evidence type="ECO:0000256" key="3">
    <source>
        <dbReference type="ARBA" id="ARBA00022670"/>
    </source>
</evidence>
<keyword evidence="11" id="KW-1185">Reference proteome</keyword>
<dbReference type="InterPro" id="IPR008753">
    <property type="entry name" value="Peptidase_M13_N"/>
</dbReference>
<evidence type="ECO:0000256" key="5">
    <source>
        <dbReference type="ARBA" id="ARBA00022801"/>
    </source>
</evidence>
<evidence type="ECO:0000256" key="2">
    <source>
        <dbReference type="ARBA" id="ARBA00007357"/>
    </source>
</evidence>
<dbReference type="PANTHER" id="PTHR11733">
    <property type="entry name" value="ZINC METALLOPROTEASE FAMILY M13 NEPRILYSIN-RELATED"/>
    <property type="match status" value="1"/>
</dbReference>
<dbReference type="Pfam" id="PF05649">
    <property type="entry name" value="Peptidase_M13_N"/>
    <property type="match status" value="1"/>
</dbReference>
<dbReference type="GO" id="GO:0005886">
    <property type="term" value="C:plasma membrane"/>
    <property type="evidence" value="ECO:0007669"/>
    <property type="project" value="TreeGrafter"/>
</dbReference>
<dbReference type="Pfam" id="PF01431">
    <property type="entry name" value="Peptidase_M13"/>
    <property type="match status" value="1"/>
</dbReference>
<evidence type="ECO:0000259" key="9">
    <source>
        <dbReference type="Pfam" id="PF05649"/>
    </source>
</evidence>
<dbReference type="EMBL" id="CAXITT010001201">
    <property type="protein sequence ID" value="CAL1548165.1"/>
    <property type="molecule type" value="Genomic_DNA"/>
</dbReference>
<dbReference type="InterPro" id="IPR042089">
    <property type="entry name" value="Peptidase_M13_dom_2"/>
</dbReference>
<keyword evidence="4" id="KW-0479">Metal-binding</keyword>
<feature type="domain" description="Peptidase M13 C-terminal" evidence="8">
    <location>
        <begin position="133"/>
        <end position="338"/>
    </location>
</feature>
<keyword evidence="3" id="KW-0645">Protease</keyword>
<reference evidence="10 11" key="1">
    <citation type="submission" date="2024-04" db="EMBL/GenBank/DDBJ databases">
        <authorList>
            <consortium name="Genoscope - CEA"/>
            <person name="William W."/>
        </authorList>
    </citation>
    <scope>NUCLEOTIDE SEQUENCE [LARGE SCALE GENOMIC DNA]</scope>
</reference>
<comment type="cofactor">
    <cofactor evidence="1">
        <name>Zn(2+)</name>
        <dbReference type="ChEBI" id="CHEBI:29105"/>
    </cofactor>
</comment>
<dbReference type="GO" id="GO:0016485">
    <property type="term" value="P:protein processing"/>
    <property type="evidence" value="ECO:0007669"/>
    <property type="project" value="TreeGrafter"/>
</dbReference>
<dbReference type="PROSITE" id="PS51885">
    <property type="entry name" value="NEPRILYSIN"/>
    <property type="match status" value="1"/>
</dbReference>
<evidence type="ECO:0000259" key="8">
    <source>
        <dbReference type="Pfam" id="PF01431"/>
    </source>
</evidence>
<keyword evidence="5" id="KW-0378">Hydrolase</keyword>
<evidence type="ECO:0000313" key="10">
    <source>
        <dbReference type="EMBL" id="CAL1548165.1"/>
    </source>
</evidence>
<accession>A0AAV2IMF7</accession>
<evidence type="ECO:0000256" key="7">
    <source>
        <dbReference type="ARBA" id="ARBA00023049"/>
    </source>
</evidence>
<evidence type="ECO:0000256" key="1">
    <source>
        <dbReference type="ARBA" id="ARBA00001947"/>
    </source>
</evidence>
<protein>
    <submittedName>
        <fullName evidence="10">Uncharacterized protein</fullName>
    </submittedName>
</protein>